<evidence type="ECO:0000313" key="12">
    <source>
        <dbReference type="Proteomes" id="UP001595803"/>
    </source>
</evidence>
<evidence type="ECO:0000256" key="8">
    <source>
        <dbReference type="ARBA" id="ARBA00023136"/>
    </source>
</evidence>
<dbReference type="PROSITE" id="PS50928">
    <property type="entry name" value="ABC_TM1"/>
    <property type="match status" value="1"/>
</dbReference>
<keyword evidence="12" id="KW-1185">Reference proteome</keyword>
<feature type="transmembrane region" description="Helical" evidence="9">
    <location>
        <begin position="257"/>
        <end position="278"/>
    </location>
</feature>
<sequence>MTTAPQKSTPSLPPGGYVHREPSALRRAAPWIVVAALVIGFIVLGAALSRNMQGRPKSFTIYFVERGWVRFLLFLLAASGVLALLSLAGQKIGEARTGRKISYLAVLGDQLTHLFLILVVLVAVYPLFYVVIAAFDPRNSLFAFPDFSNPNILYRTGLLPNLQVLSLENYGRLFDGLTVPGWQVVLAVIGGAALAALLIMALMTRLGRDSVGLTRTRTWTMRILVAALAVIVLFMTPAQFTGQGNESKFLLSVRNTLFVSGLTGLLAILLSTTAGYAMARLRFPGRFQMLLFFIFIQMFPVFLALVAVYTLMVLLGLTNTFTGLILAYSGGAIAFNTWIFKGYVESLPESLEEAAMVDGATRWQTFLRVVLPLSGGILVFIFLNQFIGTYAEFILANVLLTGVEKWTVGVMLLSFTSGQFSTKWGIFAAAATLGALPIVALFYGFQQFFVGGAVAGGVKE</sequence>
<keyword evidence="3 9" id="KW-0813">Transport</keyword>
<accession>A0ABV7ZDJ8</accession>
<evidence type="ECO:0000256" key="2">
    <source>
        <dbReference type="ARBA" id="ARBA00009047"/>
    </source>
</evidence>
<feature type="transmembrane region" description="Helical" evidence="9">
    <location>
        <begin position="425"/>
        <end position="445"/>
    </location>
</feature>
<evidence type="ECO:0000256" key="3">
    <source>
        <dbReference type="ARBA" id="ARBA00022448"/>
    </source>
</evidence>
<dbReference type="CDD" id="cd06261">
    <property type="entry name" value="TM_PBP2"/>
    <property type="match status" value="1"/>
</dbReference>
<dbReference type="PANTHER" id="PTHR32243:SF50">
    <property type="entry name" value="MALTOSE_MALTODEXTRIN TRANSPORT SYSTEM PERMEASE PROTEIN MALG"/>
    <property type="match status" value="1"/>
</dbReference>
<protein>
    <submittedName>
        <fullName evidence="11">Sugar ABC transporter permease</fullName>
    </submittedName>
</protein>
<evidence type="ECO:0000259" key="10">
    <source>
        <dbReference type="PROSITE" id="PS50928"/>
    </source>
</evidence>
<gene>
    <name evidence="11" type="ORF">ACFOSB_19515</name>
</gene>
<evidence type="ECO:0000256" key="1">
    <source>
        <dbReference type="ARBA" id="ARBA00004651"/>
    </source>
</evidence>
<keyword evidence="4" id="KW-1003">Cell membrane</keyword>
<feature type="transmembrane region" description="Helical" evidence="9">
    <location>
        <begin position="219"/>
        <end position="237"/>
    </location>
</feature>
<dbReference type="Gene3D" id="1.10.3720.10">
    <property type="entry name" value="MetI-like"/>
    <property type="match status" value="1"/>
</dbReference>
<comment type="subcellular location">
    <subcellularLocation>
        <location evidence="1 9">Cell membrane</location>
        <topology evidence="1 9">Multi-pass membrane protein</topology>
    </subcellularLocation>
</comment>
<feature type="transmembrane region" description="Helical" evidence="9">
    <location>
        <begin position="68"/>
        <end position="90"/>
    </location>
</feature>
<dbReference type="Proteomes" id="UP001595803">
    <property type="component" value="Unassembled WGS sequence"/>
</dbReference>
<evidence type="ECO:0000256" key="7">
    <source>
        <dbReference type="ARBA" id="ARBA00022989"/>
    </source>
</evidence>
<dbReference type="InterPro" id="IPR050901">
    <property type="entry name" value="BP-dep_ABC_trans_perm"/>
</dbReference>
<dbReference type="PANTHER" id="PTHR32243">
    <property type="entry name" value="MALTOSE TRANSPORT SYSTEM PERMEASE-RELATED"/>
    <property type="match status" value="1"/>
</dbReference>
<name>A0ABV7ZDJ8_9DEIO</name>
<feature type="transmembrane region" description="Helical" evidence="9">
    <location>
        <begin position="290"/>
        <end position="315"/>
    </location>
</feature>
<dbReference type="RefSeq" id="WP_295821475.1">
    <property type="nucleotide sequence ID" value="NZ_JBHRZG010000024.1"/>
</dbReference>
<dbReference type="SUPFAM" id="SSF161098">
    <property type="entry name" value="MetI-like"/>
    <property type="match status" value="1"/>
</dbReference>
<evidence type="ECO:0000256" key="4">
    <source>
        <dbReference type="ARBA" id="ARBA00022475"/>
    </source>
</evidence>
<dbReference type="Pfam" id="PF00528">
    <property type="entry name" value="BPD_transp_1"/>
    <property type="match status" value="1"/>
</dbReference>
<dbReference type="InterPro" id="IPR000515">
    <property type="entry name" value="MetI-like"/>
</dbReference>
<keyword evidence="5" id="KW-0762">Sugar transport</keyword>
<comment type="similarity">
    <text evidence="2">Belongs to the binding-protein-dependent transport system permease family. MalFG subfamily.</text>
</comment>
<dbReference type="EMBL" id="JBHRZG010000024">
    <property type="protein sequence ID" value="MFC3835055.1"/>
    <property type="molecule type" value="Genomic_DNA"/>
</dbReference>
<feature type="transmembrane region" description="Helical" evidence="9">
    <location>
        <begin position="393"/>
        <end position="413"/>
    </location>
</feature>
<feature type="transmembrane region" description="Helical" evidence="9">
    <location>
        <begin position="365"/>
        <end position="387"/>
    </location>
</feature>
<feature type="transmembrane region" description="Helical" evidence="9">
    <location>
        <begin position="111"/>
        <end position="135"/>
    </location>
</feature>
<keyword evidence="7 9" id="KW-1133">Transmembrane helix</keyword>
<dbReference type="InterPro" id="IPR035906">
    <property type="entry name" value="MetI-like_sf"/>
</dbReference>
<comment type="caution">
    <text evidence="11">The sequence shown here is derived from an EMBL/GenBank/DDBJ whole genome shotgun (WGS) entry which is preliminary data.</text>
</comment>
<feature type="domain" description="ABC transmembrane type-1" evidence="10">
    <location>
        <begin position="253"/>
        <end position="445"/>
    </location>
</feature>
<organism evidence="11 12">
    <name type="scientific">Deinococcus rufus</name>
    <dbReference type="NCBI Taxonomy" id="2136097"/>
    <lineage>
        <taxon>Bacteria</taxon>
        <taxon>Thermotogati</taxon>
        <taxon>Deinococcota</taxon>
        <taxon>Deinococci</taxon>
        <taxon>Deinococcales</taxon>
        <taxon>Deinococcaceae</taxon>
        <taxon>Deinococcus</taxon>
    </lineage>
</organism>
<keyword evidence="8 9" id="KW-0472">Membrane</keyword>
<feature type="transmembrane region" description="Helical" evidence="9">
    <location>
        <begin position="182"/>
        <end position="207"/>
    </location>
</feature>
<feature type="transmembrane region" description="Helical" evidence="9">
    <location>
        <begin position="28"/>
        <end position="48"/>
    </location>
</feature>
<evidence type="ECO:0000256" key="9">
    <source>
        <dbReference type="RuleBase" id="RU363032"/>
    </source>
</evidence>
<proteinExistence type="inferred from homology"/>
<evidence type="ECO:0000256" key="6">
    <source>
        <dbReference type="ARBA" id="ARBA00022692"/>
    </source>
</evidence>
<evidence type="ECO:0000256" key="5">
    <source>
        <dbReference type="ARBA" id="ARBA00022597"/>
    </source>
</evidence>
<evidence type="ECO:0000313" key="11">
    <source>
        <dbReference type="EMBL" id="MFC3835055.1"/>
    </source>
</evidence>
<feature type="transmembrane region" description="Helical" evidence="9">
    <location>
        <begin position="321"/>
        <end position="344"/>
    </location>
</feature>
<reference evidence="12" key="1">
    <citation type="journal article" date="2019" name="Int. J. Syst. Evol. Microbiol.">
        <title>The Global Catalogue of Microorganisms (GCM) 10K type strain sequencing project: providing services to taxonomists for standard genome sequencing and annotation.</title>
        <authorList>
            <consortium name="The Broad Institute Genomics Platform"/>
            <consortium name="The Broad Institute Genome Sequencing Center for Infectious Disease"/>
            <person name="Wu L."/>
            <person name="Ma J."/>
        </authorList>
    </citation>
    <scope>NUCLEOTIDE SEQUENCE [LARGE SCALE GENOMIC DNA]</scope>
    <source>
        <strain evidence="12">CCTCC AB 2017081</strain>
    </source>
</reference>
<keyword evidence="6 9" id="KW-0812">Transmembrane</keyword>